<dbReference type="InterPro" id="IPR003719">
    <property type="entry name" value="Phenazine_PhzF-like"/>
</dbReference>
<dbReference type="SUPFAM" id="SSF54506">
    <property type="entry name" value="Diaminopimelate epimerase-like"/>
    <property type="match status" value="1"/>
</dbReference>
<dbReference type="AlphaFoldDB" id="A0A261Y422"/>
<sequence length="297" mass="32593">MPEYPFYQVDAFTSTPLGGNACAVFLDADDMDDKTMLAVTREMNLSESSFVLKTNKADFKARYWTCAEEIPLAGHPTIATIYTLIKAGLIQLKESPMSISLELNEGPINVDIHHDGSQVEKIVMTQRKPKFMTIHDPAVVCPLFNLEVEDLVQGVPIQTVSTGTPQLMVPVRSLEALRRARVNIEAYSRYRESSDFFTPHLFVCQGVTSAGSTFARHFGVAPDMMEDPVTGSATGGMSAYIVKYGLLKETSWIAEQGHWMDRAGMVHVKVIKGADGEPETVTIGGQAVLSLKGTLFL</sequence>
<dbReference type="NCBIfam" id="TIGR00654">
    <property type="entry name" value="PhzF_family"/>
    <property type="match status" value="1"/>
</dbReference>
<gene>
    <name evidence="2" type="ORF">BZG36_01996</name>
</gene>
<dbReference type="Proteomes" id="UP000242875">
    <property type="component" value="Unassembled WGS sequence"/>
</dbReference>
<dbReference type="OrthoDB" id="75169at2759"/>
<dbReference type="EMBL" id="MVBO01000016">
    <property type="protein sequence ID" value="OZJ05376.1"/>
    <property type="molecule type" value="Genomic_DNA"/>
</dbReference>
<name>A0A261Y422_9FUNG</name>
<dbReference type="GO" id="GO:0016853">
    <property type="term" value="F:isomerase activity"/>
    <property type="evidence" value="ECO:0007669"/>
    <property type="project" value="TreeGrafter"/>
</dbReference>
<organism evidence="2 3">
    <name type="scientific">Bifiguratus adelaidae</name>
    <dbReference type="NCBI Taxonomy" id="1938954"/>
    <lineage>
        <taxon>Eukaryota</taxon>
        <taxon>Fungi</taxon>
        <taxon>Fungi incertae sedis</taxon>
        <taxon>Mucoromycota</taxon>
        <taxon>Mucoromycotina</taxon>
        <taxon>Endogonomycetes</taxon>
        <taxon>Endogonales</taxon>
        <taxon>Endogonales incertae sedis</taxon>
        <taxon>Bifiguratus</taxon>
    </lineage>
</organism>
<proteinExistence type="predicted"/>
<dbReference type="PANTHER" id="PTHR13774:SF32">
    <property type="entry name" value="ANTISENSE-ENHANCING SEQUENCE 1"/>
    <property type="match status" value="1"/>
</dbReference>
<evidence type="ECO:0008006" key="4">
    <source>
        <dbReference type="Google" id="ProtNLM"/>
    </source>
</evidence>
<dbReference type="Gene3D" id="3.10.310.10">
    <property type="entry name" value="Diaminopimelate Epimerase, Chain A, domain 1"/>
    <property type="match status" value="2"/>
</dbReference>
<feature type="active site" evidence="1">
    <location>
        <position position="47"/>
    </location>
</feature>
<reference evidence="2 3" key="1">
    <citation type="journal article" date="2017" name="Mycologia">
        <title>Bifiguratus adelaidae, gen. et sp. nov., a new member of Mucoromycotina in endophytic and soil-dwelling habitats.</title>
        <authorList>
            <person name="Torres-Cruz T.J."/>
            <person name="Billingsley Tobias T.L."/>
            <person name="Almatruk M."/>
            <person name="Hesse C."/>
            <person name="Kuske C.R."/>
            <person name="Desiro A."/>
            <person name="Benucci G.M."/>
            <person name="Bonito G."/>
            <person name="Stajich J.E."/>
            <person name="Dunlap C."/>
            <person name="Arnold A.E."/>
            <person name="Porras-Alfaro A."/>
        </authorList>
    </citation>
    <scope>NUCLEOTIDE SEQUENCE [LARGE SCALE GENOMIC DNA]</scope>
    <source>
        <strain evidence="2 3">AZ0501</strain>
    </source>
</reference>
<evidence type="ECO:0000256" key="1">
    <source>
        <dbReference type="PIRSR" id="PIRSR016184-1"/>
    </source>
</evidence>
<keyword evidence="3" id="KW-1185">Reference proteome</keyword>
<dbReference type="PANTHER" id="PTHR13774">
    <property type="entry name" value="PHENAZINE BIOSYNTHESIS PROTEIN"/>
    <property type="match status" value="1"/>
</dbReference>
<dbReference type="PIRSF" id="PIRSF016184">
    <property type="entry name" value="PhzC_PhzF"/>
    <property type="match status" value="1"/>
</dbReference>
<dbReference type="Pfam" id="PF02567">
    <property type="entry name" value="PhzC-PhzF"/>
    <property type="match status" value="1"/>
</dbReference>
<evidence type="ECO:0000313" key="2">
    <source>
        <dbReference type="EMBL" id="OZJ05376.1"/>
    </source>
</evidence>
<evidence type="ECO:0000313" key="3">
    <source>
        <dbReference type="Proteomes" id="UP000242875"/>
    </source>
</evidence>
<accession>A0A261Y422</accession>
<dbReference type="GO" id="GO:0005737">
    <property type="term" value="C:cytoplasm"/>
    <property type="evidence" value="ECO:0007669"/>
    <property type="project" value="TreeGrafter"/>
</dbReference>
<comment type="caution">
    <text evidence="2">The sequence shown here is derived from an EMBL/GenBank/DDBJ whole genome shotgun (WGS) entry which is preliminary data.</text>
</comment>
<protein>
    <recommendedName>
        <fullName evidence="4">Phenazine biosynthesis protein</fullName>
    </recommendedName>
</protein>